<feature type="region of interest" description="Disordered" evidence="5">
    <location>
        <begin position="494"/>
        <end position="522"/>
    </location>
</feature>
<proteinExistence type="predicted"/>
<keyword evidence="2" id="KW-1015">Disulfide bond</keyword>
<evidence type="ECO:0000313" key="9">
    <source>
        <dbReference type="Proteomes" id="UP001153269"/>
    </source>
</evidence>
<evidence type="ECO:0000313" key="8">
    <source>
        <dbReference type="EMBL" id="CAB1432761.1"/>
    </source>
</evidence>
<dbReference type="InterPro" id="IPR007110">
    <property type="entry name" value="Ig-like_dom"/>
</dbReference>
<sequence length="1690" mass="183618">MKEGEEGGRKLGEVGLWSSVWPHRHFTLTSGEQPCLGENPLEPETNQRPFLPIVQVSATSPPPLPIIDRTSYRGQGALKVRGRKCEGRLEARWSSGAAFPPSFPTAVSSASLHVVEWVRQGLDIPVLIKFGSYVPRVHPQYEGRVSLVRVTSMRLEDLRLEDQGSYECRILLLDKPTDELRNGTWTRLSVTAPPTFTEAPPPAVEALVGGRLSLPCVANGNPPPSITWLKDGGVIERINYQDGALSLGAVSVQSAGRYTCHASNSEGNRTRVTEVKVKGPPVIVVPPRSTSLNMSQNALLRCQAVADPPNMTYVWQRGGENVHHIESLKTRVKIMVDGTLLISRLVPEDSGNYTCMPSNGLLTPPTASANLTVMHPALALPMPEETYLPTGMDGVVTCPAAAQPPLLHVDWTKDGEPLDLSLYPGWTLTPLGSLFMATVNDDAAGVYTCTPTNSYGSMGSSGPTNVILQDPPSFSVAPEKQYRQEAGRTLLVPLSGKPGPNNQSDLEQGPCDNTGDSDGTTLGKRCENNVDLTRSIAYAIEPNGSLLLQPLTKDHQGAWECSVTNRVASVKASTQVFVLGTSPHPATALSVSPGVRQANVSWEAGFDGGSAQTFAVWVKKISASGDNGDEKQAWFSVPVAPSSGARLQVTGLSPATDYQFSILSQNKLGTGPFSEFATARTLDPPPRRSKLKPPVSLSADQGPAGVVLQWALPEEQRPPITGFVLQFRSQQEDWFNLVEDIAANSSEIVVPGLPKDGVYELRLLSRRGELLSEPSPSVNVSTMAMEIYPSTSPLLEFVPEPLLAGVLGGVGFMCLALVLLLGAACVISHRRNQRRRKKKDDSPPAIYKRSPSIKTPGTGSPDSVLKKSLLPASSLYPTTSSSTTTATFSSSSSQTDCFSSGAENPNRRKHLLSYPSRGRLTRTTSSPISPPIELISRGPDGRFTPYDPDTLSVHSRKSLRYHQGSRVRRSVSLHSGGEDRKERPFVLSVDLPPLKPAEATSPSQVCGMVPPLPLHNAYIWNQKASYDGFPDMSSLCSNTSLATIPRQGRGVTPTFPVLPHIRSGLGQPSTTASALVLQMEHERERGNLSRCLKLAQEREELERELQSYTLDRGSMREMKREQTDWERGEAGDEEFVWEYKSSTLPHRYPQGSRKSCGLSVSPLSLSSAHWEARPLVSPPLGASSPAIASCFKSGNHQFTPSFTSQTPLQCAEAGSFSRDTLTLPHLPAKRQRHERAEAAPRGSHHSPQSTVLEMQTNDSRSEAQRQNSLSHCSLSMSSFCRSEYTESSYSPIDAVSVKAEASFLRPAAGDACAEMSVDEPELDVCVPRPMLHHRIASHVQHGRSLTHRGRYEDARRSTSFNCRTPASVDPILTSPQRPEAQLCRSGTRGSKVWDSKGRSRSLDSRRRKDPNFPTPDVWIESLSQENCSVASSCHEDTLFWEPHSSPTKKSPVNSPSATQDASCSPPAVHTLSSGSSPENFIPNPDVPRHYEPRPEDSVFPNSDTWPIAYHQEAVDDAEGYSDTTREASRCLPPNNTGQEALDVEAGGYEGGLESGSNYSSYASSGRGSMEPANGRLSLCHLSPTLTSSPETVEESQFNTEDTHSHQMEHGQRRKASVDENYEWDADDVFPEPGDGDGLLLPMILLKPPPCRGLPSMPCSARAVKKYTQLSLHPGHQSSCSAEPEPDTVLF</sequence>
<dbReference type="Proteomes" id="UP001153269">
    <property type="component" value="Unassembled WGS sequence"/>
</dbReference>
<dbReference type="PROSITE" id="PS50835">
    <property type="entry name" value="IG_LIKE"/>
    <property type="match status" value="3"/>
</dbReference>
<keyword evidence="9" id="KW-1185">Reference proteome</keyword>
<feature type="region of interest" description="Disordered" evidence="5">
    <location>
        <begin position="1516"/>
        <end position="1614"/>
    </location>
</feature>
<dbReference type="SMART" id="SM00408">
    <property type="entry name" value="IGc2"/>
    <property type="match status" value="3"/>
</dbReference>
<dbReference type="InterPro" id="IPR003598">
    <property type="entry name" value="Ig_sub2"/>
</dbReference>
<accession>A0A9N7UME5</accession>
<feature type="region of interest" description="Disordered" evidence="5">
    <location>
        <begin position="1365"/>
        <end position="1417"/>
    </location>
</feature>
<feature type="compositionally biased region" description="Basic and acidic residues" evidence="5">
    <location>
        <begin position="1486"/>
        <end position="1496"/>
    </location>
</feature>
<dbReference type="SUPFAM" id="SSF48726">
    <property type="entry name" value="Immunoglobulin"/>
    <property type="match status" value="4"/>
</dbReference>
<feature type="region of interest" description="Disordered" evidence="5">
    <location>
        <begin position="876"/>
        <end position="980"/>
    </location>
</feature>
<dbReference type="EMBL" id="CADEAL010001473">
    <property type="protein sequence ID" value="CAB1432761.1"/>
    <property type="molecule type" value="Genomic_DNA"/>
</dbReference>
<feature type="domain" description="Fibronectin type-III" evidence="7">
    <location>
        <begin position="582"/>
        <end position="684"/>
    </location>
</feature>
<dbReference type="PANTHER" id="PTHR44170:SF48">
    <property type="entry name" value="PROTEIN TURTLE HOMOLOG A"/>
    <property type="match status" value="1"/>
</dbReference>
<feature type="compositionally biased region" description="Basic and acidic residues" evidence="5">
    <location>
        <begin position="1391"/>
        <end position="1410"/>
    </location>
</feature>
<evidence type="ECO:0000256" key="3">
    <source>
        <dbReference type="ARBA" id="ARBA00023319"/>
    </source>
</evidence>
<evidence type="ECO:0000256" key="1">
    <source>
        <dbReference type="ARBA" id="ARBA00022737"/>
    </source>
</evidence>
<feature type="region of interest" description="Disordered" evidence="5">
    <location>
        <begin position="1221"/>
        <end position="1250"/>
    </location>
</feature>
<feature type="domain" description="Ig-like" evidence="6">
    <location>
        <begin position="376"/>
        <end position="467"/>
    </location>
</feature>
<dbReference type="GO" id="GO:0098609">
    <property type="term" value="P:cell-cell adhesion"/>
    <property type="evidence" value="ECO:0007669"/>
    <property type="project" value="TreeGrafter"/>
</dbReference>
<feature type="compositionally biased region" description="Low complexity" evidence="5">
    <location>
        <begin position="921"/>
        <end position="937"/>
    </location>
</feature>
<evidence type="ECO:0000259" key="7">
    <source>
        <dbReference type="PROSITE" id="PS50853"/>
    </source>
</evidence>
<feature type="compositionally biased region" description="Basic and acidic residues" evidence="5">
    <location>
        <begin position="1600"/>
        <end position="1610"/>
    </location>
</feature>
<dbReference type="InterPro" id="IPR036116">
    <property type="entry name" value="FN3_sf"/>
</dbReference>
<feature type="compositionally biased region" description="Low complexity" evidence="5">
    <location>
        <begin position="876"/>
        <end position="900"/>
    </location>
</feature>
<evidence type="ECO:0000259" key="6">
    <source>
        <dbReference type="PROSITE" id="PS50835"/>
    </source>
</evidence>
<dbReference type="CDD" id="cd00063">
    <property type="entry name" value="FN3"/>
    <property type="match status" value="2"/>
</dbReference>
<feature type="domain" description="Ig-like" evidence="6">
    <location>
        <begin position="280"/>
        <end position="372"/>
    </location>
</feature>
<dbReference type="InterPro" id="IPR013783">
    <property type="entry name" value="Ig-like_fold"/>
</dbReference>
<feature type="region of interest" description="Disordered" evidence="5">
    <location>
        <begin position="831"/>
        <end position="864"/>
    </location>
</feature>
<name>A0A9N7UME5_PLEPL</name>
<feature type="compositionally biased region" description="Polar residues" evidence="5">
    <location>
        <begin position="852"/>
        <end position="861"/>
    </location>
</feature>
<dbReference type="InterPro" id="IPR003961">
    <property type="entry name" value="FN3_dom"/>
</dbReference>
<feature type="compositionally biased region" description="Low complexity" evidence="5">
    <location>
        <begin position="1554"/>
        <end position="1568"/>
    </location>
</feature>
<feature type="coiled-coil region" evidence="4">
    <location>
        <begin position="1091"/>
        <end position="1118"/>
    </location>
</feature>
<feature type="domain" description="Fibronectin type-III" evidence="7">
    <location>
        <begin position="693"/>
        <end position="785"/>
    </location>
</feature>
<feature type="compositionally biased region" description="Polar residues" evidence="5">
    <location>
        <begin position="1583"/>
        <end position="1599"/>
    </location>
</feature>
<dbReference type="Gene3D" id="2.60.40.10">
    <property type="entry name" value="Immunoglobulins"/>
    <property type="match status" value="6"/>
</dbReference>
<dbReference type="CDD" id="cd00096">
    <property type="entry name" value="Ig"/>
    <property type="match status" value="1"/>
</dbReference>
<feature type="domain" description="Ig-like" evidence="6">
    <location>
        <begin position="194"/>
        <end position="276"/>
    </location>
</feature>
<dbReference type="Pfam" id="PF13927">
    <property type="entry name" value="Ig_3"/>
    <property type="match status" value="2"/>
</dbReference>
<gene>
    <name evidence="8" type="ORF">PLEPLA_LOCUS20847</name>
</gene>
<dbReference type="SMART" id="SM00409">
    <property type="entry name" value="IG"/>
    <property type="match status" value="5"/>
</dbReference>
<keyword evidence="4" id="KW-0175">Coiled coil</keyword>
<dbReference type="InterPro" id="IPR036179">
    <property type="entry name" value="Ig-like_dom_sf"/>
</dbReference>
<comment type="caution">
    <text evidence="8">The sequence shown here is derived from an EMBL/GenBank/DDBJ whole genome shotgun (WGS) entry which is preliminary data.</text>
</comment>
<evidence type="ECO:0000256" key="5">
    <source>
        <dbReference type="SAM" id="MobiDB-lite"/>
    </source>
</evidence>
<feature type="region of interest" description="Disordered" evidence="5">
    <location>
        <begin position="677"/>
        <end position="698"/>
    </location>
</feature>
<dbReference type="FunFam" id="2.60.40.10:FF:000323">
    <property type="entry name" value="Immunoglobulin superfamily member 9B"/>
    <property type="match status" value="1"/>
</dbReference>
<dbReference type="PROSITE" id="PS50853">
    <property type="entry name" value="FN3"/>
    <property type="match status" value="2"/>
</dbReference>
<feature type="compositionally biased region" description="Polar residues" evidence="5">
    <location>
        <begin position="1444"/>
        <end position="1462"/>
    </location>
</feature>
<dbReference type="SMART" id="SM00060">
    <property type="entry name" value="FN3"/>
    <property type="match status" value="2"/>
</dbReference>
<feature type="compositionally biased region" description="Basic residues" evidence="5">
    <location>
        <begin position="954"/>
        <end position="971"/>
    </location>
</feature>
<reference evidence="8" key="1">
    <citation type="submission" date="2020-03" db="EMBL/GenBank/DDBJ databases">
        <authorList>
            <person name="Weist P."/>
        </authorList>
    </citation>
    <scope>NUCLEOTIDE SEQUENCE</scope>
</reference>
<organism evidence="8 9">
    <name type="scientific">Pleuronectes platessa</name>
    <name type="common">European plaice</name>
    <dbReference type="NCBI Taxonomy" id="8262"/>
    <lineage>
        <taxon>Eukaryota</taxon>
        <taxon>Metazoa</taxon>
        <taxon>Chordata</taxon>
        <taxon>Craniata</taxon>
        <taxon>Vertebrata</taxon>
        <taxon>Euteleostomi</taxon>
        <taxon>Actinopterygii</taxon>
        <taxon>Neopterygii</taxon>
        <taxon>Teleostei</taxon>
        <taxon>Neoteleostei</taxon>
        <taxon>Acanthomorphata</taxon>
        <taxon>Carangaria</taxon>
        <taxon>Pleuronectiformes</taxon>
        <taxon>Pleuronectoidei</taxon>
        <taxon>Pleuronectidae</taxon>
        <taxon>Pleuronectes</taxon>
    </lineage>
</organism>
<feature type="region of interest" description="Disordered" evidence="5">
    <location>
        <begin position="1442"/>
        <end position="1503"/>
    </location>
</feature>
<evidence type="ECO:0000256" key="4">
    <source>
        <dbReference type="SAM" id="Coils"/>
    </source>
</evidence>
<keyword evidence="3" id="KW-0393">Immunoglobulin domain</keyword>
<dbReference type="PANTHER" id="PTHR44170">
    <property type="entry name" value="PROTEIN SIDEKICK"/>
    <property type="match status" value="1"/>
</dbReference>
<protein>
    <submittedName>
        <fullName evidence="8">Uncharacterized protein</fullName>
    </submittedName>
</protein>
<keyword evidence="1" id="KW-0677">Repeat</keyword>
<evidence type="ECO:0000256" key="2">
    <source>
        <dbReference type="ARBA" id="ARBA00023157"/>
    </source>
</evidence>
<dbReference type="InterPro" id="IPR003599">
    <property type="entry name" value="Ig_sub"/>
</dbReference>
<dbReference type="SUPFAM" id="SSF49265">
    <property type="entry name" value="Fibronectin type III"/>
    <property type="match status" value="1"/>
</dbReference>